<gene>
    <name evidence="3" type="ORF">F6B40_10040</name>
</gene>
<protein>
    <recommendedName>
        <fullName evidence="5">Capsular polysaccharide biosynthesis protein</fullName>
    </recommendedName>
</protein>
<evidence type="ECO:0000256" key="1">
    <source>
        <dbReference type="SAM" id="MobiDB-lite"/>
    </source>
</evidence>
<sequence>MEQPVYLRRLRAQKTLLIIGAVVALVAGLLAGFTIRDGGIAFRADRTYAASATVLLTSPTPDYFQTQVPETTQALPQTTDGAVAEELIVQEASPIDLSGTAIILAYLASSDEIAEQVAENIGGFADGDAITAVRRTTQPGGDERFGGRLTLPIIDIVGVSTSGERAETIAAEATAVFADYVEDSQRKWGVPEDIRLVLDELNAPVAGTGEGSNPAIPIVVVTLGVFVLFIALALVVGAVRDRRREDGSDGDDDVAAEGPEDDDAPRPGEIPAADAPAATDVPAEANHAEVAAEKTDAARRRRAHAKAVAQIDDDGGPTRRYRRTSSTIDRVPTIDGSAPDDAPSRA</sequence>
<feature type="compositionally biased region" description="Acidic residues" evidence="1">
    <location>
        <begin position="248"/>
        <end position="263"/>
    </location>
</feature>
<evidence type="ECO:0000313" key="4">
    <source>
        <dbReference type="Proteomes" id="UP000326838"/>
    </source>
</evidence>
<keyword evidence="2" id="KW-0812">Transmembrane</keyword>
<dbReference type="RefSeq" id="WP_150893612.1">
    <property type="nucleotide sequence ID" value="NZ_VYUY01000013.1"/>
</dbReference>
<organism evidence="3 4">
    <name type="scientific">Microbacterium caowuchunii</name>
    <dbReference type="NCBI Taxonomy" id="2614638"/>
    <lineage>
        <taxon>Bacteria</taxon>
        <taxon>Bacillati</taxon>
        <taxon>Actinomycetota</taxon>
        <taxon>Actinomycetes</taxon>
        <taxon>Micrococcales</taxon>
        <taxon>Microbacteriaceae</taxon>
        <taxon>Microbacterium</taxon>
    </lineage>
</organism>
<name>A0A5N0TEN8_9MICO</name>
<evidence type="ECO:0000313" key="3">
    <source>
        <dbReference type="EMBL" id="KAA9132914.1"/>
    </source>
</evidence>
<accession>A0A5N0TEN8</accession>
<dbReference type="EMBL" id="VYUY01000013">
    <property type="protein sequence ID" value="KAA9132914.1"/>
    <property type="molecule type" value="Genomic_DNA"/>
</dbReference>
<dbReference type="AlphaFoldDB" id="A0A5N0TEN8"/>
<feature type="region of interest" description="Disordered" evidence="1">
    <location>
        <begin position="243"/>
        <end position="346"/>
    </location>
</feature>
<feature type="transmembrane region" description="Helical" evidence="2">
    <location>
        <begin position="215"/>
        <end position="239"/>
    </location>
</feature>
<evidence type="ECO:0000256" key="2">
    <source>
        <dbReference type="SAM" id="Phobius"/>
    </source>
</evidence>
<keyword evidence="4" id="KW-1185">Reference proteome</keyword>
<keyword evidence="2" id="KW-0472">Membrane</keyword>
<feature type="compositionally biased region" description="Low complexity" evidence="1">
    <location>
        <begin position="271"/>
        <end position="285"/>
    </location>
</feature>
<comment type="caution">
    <text evidence="3">The sequence shown here is derived from an EMBL/GenBank/DDBJ whole genome shotgun (WGS) entry which is preliminary data.</text>
</comment>
<dbReference type="Proteomes" id="UP000326838">
    <property type="component" value="Unassembled WGS sequence"/>
</dbReference>
<feature type="transmembrane region" description="Helical" evidence="2">
    <location>
        <begin position="16"/>
        <end position="35"/>
    </location>
</feature>
<feature type="compositionally biased region" description="Basic and acidic residues" evidence="1">
    <location>
        <begin position="286"/>
        <end position="298"/>
    </location>
</feature>
<reference evidence="4" key="1">
    <citation type="submission" date="2019-09" db="EMBL/GenBank/DDBJ databases">
        <title>Mumia zhuanghuii sp. nov. isolated from the intestinal contents of plateau pika (Ochotona curzoniae) in the Qinghai-Tibet plateau of China.</title>
        <authorList>
            <person name="Tian Z."/>
        </authorList>
    </citation>
    <scope>NUCLEOTIDE SEQUENCE [LARGE SCALE GENOMIC DNA]</scope>
    <source>
        <strain evidence="4">L-033</strain>
    </source>
</reference>
<keyword evidence="2" id="KW-1133">Transmembrane helix</keyword>
<proteinExistence type="predicted"/>
<evidence type="ECO:0008006" key="5">
    <source>
        <dbReference type="Google" id="ProtNLM"/>
    </source>
</evidence>